<protein>
    <submittedName>
        <fullName evidence="1">Uncharacterized protein</fullName>
    </submittedName>
</protein>
<dbReference type="EMBL" id="FUWJ01000015">
    <property type="protein sequence ID" value="SKA37736.1"/>
    <property type="molecule type" value="Genomic_DNA"/>
</dbReference>
<proteinExistence type="predicted"/>
<organism evidence="1 2">
    <name type="scientific">Enhydrobacter aerosaccus</name>
    <dbReference type="NCBI Taxonomy" id="225324"/>
    <lineage>
        <taxon>Bacteria</taxon>
        <taxon>Pseudomonadati</taxon>
        <taxon>Pseudomonadota</taxon>
        <taxon>Alphaproteobacteria</taxon>
        <taxon>Hyphomicrobiales</taxon>
        <taxon>Enhydrobacter</taxon>
    </lineage>
</organism>
<dbReference type="AlphaFoldDB" id="A0A1T4TBF5"/>
<keyword evidence="2" id="KW-1185">Reference proteome</keyword>
<sequence length="97" mass="9843">MLSRAPLFIDDRNRRSNIVELIVVAMGIFSSPSAPYVPPLPAPPPSPPTTADPAVSQAAADAMSRAKAASGFGSTIATTPQGVLGAANTSLKTLLGQ</sequence>
<dbReference type="Proteomes" id="UP000190092">
    <property type="component" value="Unassembled WGS sequence"/>
</dbReference>
<evidence type="ECO:0000313" key="1">
    <source>
        <dbReference type="EMBL" id="SKA37736.1"/>
    </source>
</evidence>
<accession>A0A1T4TBF5</accession>
<gene>
    <name evidence="1" type="ORF">SAMN02745126_05948</name>
</gene>
<name>A0A1T4TBF5_9HYPH</name>
<reference evidence="2" key="1">
    <citation type="submission" date="2017-02" db="EMBL/GenBank/DDBJ databases">
        <authorList>
            <person name="Varghese N."/>
            <person name="Submissions S."/>
        </authorList>
    </citation>
    <scope>NUCLEOTIDE SEQUENCE [LARGE SCALE GENOMIC DNA]</scope>
    <source>
        <strain evidence="2">ATCC 27094</strain>
    </source>
</reference>
<dbReference type="STRING" id="225324.SAMN02745126_05948"/>
<evidence type="ECO:0000313" key="2">
    <source>
        <dbReference type="Proteomes" id="UP000190092"/>
    </source>
</evidence>